<dbReference type="STRING" id="407821.A0A087UQK2"/>
<dbReference type="InterPro" id="IPR015424">
    <property type="entry name" value="PyrdxlP-dep_Trfase"/>
</dbReference>
<dbReference type="PIRSF" id="PIRSF017689">
    <property type="entry name" value="SepSecS"/>
    <property type="match status" value="1"/>
</dbReference>
<keyword evidence="10 19" id="KW-0663">Pyridoxal phosphate</keyword>
<evidence type="ECO:0000256" key="3">
    <source>
        <dbReference type="ARBA" id="ARBA00004822"/>
    </source>
</evidence>
<evidence type="ECO:0000313" key="20">
    <source>
        <dbReference type="EMBL" id="KFM79641.1"/>
    </source>
</evidence>
<evidence type="ECO:0000256" key="13">
    <source>
        <dbReference type="ARBA" id="ARBA00026053"/>
    </source>
</evidence>
<evidence type="ECO:0000256" key="4">
    <source>
        <dbReference type="ARBA" id="ARBA00007037"/>
    </source>
</evidence>
<dbReference type="PANTHER" id="PTHR12944">
    <property type="entry name" value="SOLUBLE LIVER ANTIGEN/LIVER PANCREAS ANTIGEN"/>
    <property type="match status" value="1"/>
</dbReference>
<reference evidence="20 21" key="1">
    <citation type="submission" date="2013-11" db="EMBL/GenBank/DDBJ databases">
        <title>Genome sequencing of Stegodyphus mimosarum.</title>
        <authorList>
            <person name="Bechsgaard J."/>
        </authorList>
    </citation>
    <scope>NUCLEOTIDE SEQUENCE [LARGE SCALE GENOMIC DNA]</scope>
</reference>
<feature type="site" description="May act as a substrate filter by repelling compounds with a negatively charged alpha-carboxylate" evidence="19">
    <location>
        <position position="73"/>
    </location>
</feature>
<proteinExistence type="inferred from homology"/>
<comment type="function">
    <text evidence="2">Converts O-phosphoseryl-tRNA(Sec) to selenocysteinyl-tRNA(Sec) required for selenoprotein biosynthesis.</text>
</comment>
<evidence type="ECO:0000256" key="18">
    <source>
        <dbReference type="PIRSR" id="PIRSR017689-1"/>
    </source>
</evidence>
<dbReference type="GO" id="GO:0098621">
    <property type="term" value="F:O-phosphoseryl-tRNA(Sec) selenium transferase activity"/>
    <property type="evidence" value="ECO:0007669"/>
    <property type="project" value="UniProtKB-EC"/>
</dbReference>
<feature type="binding site" evidence="18">
    <location>
        <position position="97"/>
    </location>
    <ligand>
        <name>substrate</name>
    </ligand>
</feature>
<feature type="modified residue" description="N6-(pyridoxal phosphate)lysine" evidence="19">
    <location>
        <position position="282"/>
    </location>
</feature>
<name>A0A087UQK2_STEMI</name>
<evidence type="ECO:0000256" key="14">
    <source>
        <dbReference type="ARBA" id="ARBA00030669"/>
    </source>
</evidence>
<evidence type="ECO:0000256" key="12">
    <source>
        <dbReference type="ARBA" id="ARBA00023266"/>
    </source>
</evidence>
<feature type="non-terminal residue" evidence="20">
    <location>
        <position position="476"/>
    </location>
</feature>
<evidence type="ECO:0000256" key="6">
    <source>
        <dbReference type="ARBA" id="ARBA00021963"/>
    </source>
</evidence>
<evidence type="ECO:0000256" key="9">
    <source>
        <dbReference type="ARBA" id="ARBA00022884"/>
    </source>
</evidence>
<dbReference type="GO" id="GO:0000049">
    <property type="term" value="F:tRNA binding"/>
    <property type="evidence" value="ECO:0007669"/>
    <property type="project" value="UniProtKB-KW"/>
</dbReference>
<evidence type="ECO:0000256" key="5">
    <source>
        <dbReference type="ARBA" id="ARBA00012464"/>
    </source>
</evidence>
<evidence type="ECO:0000256" key="10">
    <source>
        <dbReference type="ARBA" id="ARBA00022898"/>
    </source>
</evidence>
<organism evidence="20 21">
    <name type="scientific">Stegodyphus mimosarum</name>
    <name type="common">African social velvet spider</name>
    <dbReference type="NCBI Taxonomy" id="407821"/>
    <lineage>
        <taxon>Eukaryota</taxon>
        <taxon>Metazoa</taxon>
        <taxon>Ecdysozoa</taxon>
        <taxon>Arthropoda</taxon>
        <taxon>Chelicerata</taxon>
        <taxon>Arachnida</taxon>
        <taxon>Araneae</taxon>
        <taxon>Araneomorphae</taxon>
        <taxon>Entelegynae</taxon>
        <taxon>Eresoidea</taxon>
        <taxon>Eresidae</taxon>
        <taxon>Stegodyphus</taxon>
    </lineage>
</organism>
<evidence type="ECO:0000256" key="16">
    <source>
        <dbReference type="ARBA" id="ARBA00032693"/>
    </source>
</evidence>
<gene>
    <name evidence="20" type="ORF">X975_10122</name>
</gene>
<comment type="pathway">
    <text evidence="3">Aminoacyl-tRNA biosynthesis; selenocysteinyl-tRNA(Sec) biosynthesis; selenocysteinyl-tRNA(Sec) from L-seryl-tRNA(Sec) (archaeal/eukaryal route): step 2/2.</text>
</comment>
<dbReference type="Gene3D" id="3.40.640.10">
    <property type="entry name" value="Type I PLP-dependent aspartate aminotransferase-like (Major domain)"/>
    <property type="match status" value="1"/>
</dbReference>
<evidence type="ECO:0000256" key="7">
    <source>
        <dbReference type="ARBA" id="ARBA00022555"/>
    </source>
</evidence>
<dbReference type="OrthoDB" id="10263545at2759"/>
<evidence type="ECO:0000313" key="21">
    <source>
        <dbReference type="Proteomes" id="UP000054359"/>
    </source>
</evidence>
<evidence type="ECO:0000256" key="11">
    <source>
        <dbReference type="ARBA" id="ARBA00022917"/>
    </source>
</evidence>
<feature type="binding site" evidence="18">
    <location>
        <position position="74"/>
    </location>
    <ligand>
        <name>pyridoxal 5'-phosphate</name>
        <dbReference type="ChEBI" id="CHEBI:597326"/>
    </ligand>
</feature>
<sequence length="476" mass="53323">MDVNAIAATKTFIRQYSEQAQQSFESRRKKILNLLTKKTCPEDGWNDEEIEVFLHEIAMMDSNNFLGSCGVGEREARFASKIVARRHYYMGHGIGRSGDITEIQPKAAGSSLIGQICNSMVLDLLKSLGVPSLKKCMIVPLATGMSMMLCLRTLHNQRPKAKYVIWPRVDQKSCFKCILTAGLIPVIIKNEIIGDGQRGCLKEIEYKIENIESDNIVCIMSTTSSFAPKQPDNLIEIAKLCKKYDIPHVINNAYGIQCPVYLEAIENASAKRVDLFISSTDKNFMVPVGGSVICGFDTKIVEEVGKMYPGRGSGTPSTDVFITLLNIGKRGYLDLLEQRKKLYVYLKEELQKIASEFGENILEVPGNCLSVAFTLKQFESHHHKFITEIGSMLFSKFVMGARLVAAGDDKTVGGYKFKNWGMHTDEPFVSYFTASATIGVTKEDIDIFLKQLKQVLLKVQKHLNQKAMCVMYKNKE</sequence>
<dbReference type="OMA" id="MSHANDY"/>
<keyword evidence="21" id="KW-1185">Reference proteome</keyword>
<dbReference type="GO" id="GO:0001514">
    <property type="term" value="P:selenocysteine incorporation"/>
    <property type="evidence" value="ECO:0007669"/>
    <property type="project" value="TreeGrafter"/>
</dbReference>
<dbReference type="AlphaFoldDB" id="A0A087UQK2"/>
<feature type="binding site" evidence="18">
    <location>
        <position position="461"/>
    </location>
    <ligand>
        <name>tRNA</name>
        <dbReference type="ChEBI" id="CHEBI:17843"/>
    </ligand>
</feature>
<evidence type="ECO:0000256" key="2">
    <source>
        <dbReference type="ARBA" id="ARBA00002552"/>
    </source>
</evidence>
<feature type="binding site" evidence="18">
    <location>
        <position position="396"/>
    </location>
    <ligand>
        <name>tRNA</name>
        <dbReference type="ChEBI" id="CHEBI:17843"/>
    </ligand>
</feature>
<dbReference type="EC" id="2.9.1.2" evidence="5"/>
<comment type="similarity">
    <text evidence="4">Belongs to the SepSecS family.</text>
</comment>
<evidence type="ECO:0000256" key="19">
    <source>
        <dbReference type="PIRSR" id="PIRSR017689-50"/>
    </source>
</evidence>
<keyword evidence="12" id="KW-0711">Selenium</keyword>
<dbReference type="InterPro" id="IPR008829">
    <property type="entry name" value="SepSecS/SepCysS"/>
</dbReference>
<evidence type="ECO:0000256" key="17">
    <source>
        <dbReference type="ARBA" id="ARBA00048808"/>
    </source>
</evidence>
<keyword evidence="7 19" id="KW-0820">tRNA-binding</keyword>
<dbReference type="SUPFAM" id="SSF53383">
    <property type="entry name" value="PLP-dependent transferases"/>
    <property type="match status" value="1"/>
</dbReference>
<dbReference type="Pfam" id="PF05889">
    <property type="entry name" value="SepSecS"/>
    <property type="match status" value="1"/>
</dbReference>
<keyword evidence="8 20" id="KW-0808">Transferase</keyword>
<feature type="binding site" evidence="18">
    <location>
        <position position="311"/>
    </location>
    <ligand>
        <name>substrate</name>
    </ligand>
</feature>
<evidence type="ECO:0000256" key="1">
    <source>
        <dbReference type="ARBA" id="ARBA00001933"/>
    </source>
</evidence>
<dbReference type="EMBL" id="KK121052">
    <property type="protein sequence ID" value="KFM79641.1"/>
    <property type="molecule type" value="Genomic_DNA"/>
</dbReference>
<keyword evidence="9 19" id="KW-0694">RNA-binding</keyword>
<evidence type="ECO:0000256" key="8">
    <source>
        <dbReference type="ARBA" id="ARBA00022679"/>
    </source>
</evidence>
<keyword evidence="11" id="KW-0648">Protein biosynthesis</keyword>
<comment type="cofactor">
    <cofactor evidence="1 19">
        <name>pyridoxal 5'-phosphate</name>
        <dbReference type="ChEBI" id="CHEBI:597326"/>
    </cofactor>
</comment>
<dbReference type="InterPro" id="IPR019872">
    <property type="entry name" value="Sec-tRNA_Se_transferase"/>
</dbReference>
<comment type="subunit">
    <text evidence="13">Homotetramer formed by a catalytic dimer and a non-catalytic dimer serving as a binding platform that orients tRNASec for catalysis. Each tetramer binds the CCA ends of two tRNAs which point to the active sites of the catalytic dimer.</text>
</comment>
<dbReference type="InterPro" id="IPR015421">
    <property type="entry name" value="PyrdxlP-dep_Trfase_major"/>
</dbReference>
<evidence type="ECO:0000256" key="15">
    <source>
        <dbReference type="ARBA" id="ARBA00032048"/>
    </source>
</evidence>
<dbReference type="Proteomes" id="UP000054359">
    <property type="component" value="Unassembled WGS sequence"/>
</dbReference>
<feature type="binding site" evidence="18">
    <location>
        <position position="96"/>
    </location>
    <ligand>
        <name>substrate</name>
    </ligand>
</feature>
<protein>
    <recommendedName>
        <fullName evidence="6">O-phosphoseryl-tRNA(Sec) selenium transferase</fullName>
        <ecNumber evidence="5">2.9.1.2</ecNumber>
    </recommendedName>
    <alternativeName>
        <fullName evidence="14">Selenocysteine synthase</fullName>
    </alternativeName>
    <alternativeName>
        <fullName evidence="15">Selenocysteinyl-tRNA(Sec) synthase</fullName>
    </alternativeName>
    <alternativeName>
        <fullName evidence="16">Sep-tRNA:Sec-tRNA synthase</fullName>
    </alternativeName>
</protein>
<feature type="binding site" evidence="18">
    <location>
        <position position="104"/>
    </location>
    <ligand>
        <name>substrate</name>
    </ligand>
</feature>
<dbReference type="GO" id="GO:0001717">
    <property type="term" value="P:conversion of seryl-tRNAsec to selenocys-tRNAsec"/>
    <property type="evidence" value="ECO:0007669"/>
    <property type="project" value="InterPro"/>
</dbReference>
<dbReference type="PANTHER" id="PTHR12944:SF2">
    <property type="entry name" value="O-PHOSPHOSERYL-TRNA(SEC) SELENIUM TRANSFERASE"/>
    <property type="match status" value="1"/>
</dbReference>
<comment type="catalytic activity">
    <reaction evidence="17">
        <text>O-phospho-L-seryl-tRNA(Sec) + selenophosphate + H2O = L-selenocysteinyl-tRNA(Sec) + 2 phosphate</text>
        <dbReference type="Rhea" id="RHEA:25041"/>
        <dbReference type="Rhea" id="RHEA-COMP:9743"/>
        <dbReference type="Rhea" id="RHEA-COMP:9947"/>
        <dbReference type="ChEBI" id="CHEBI:15377"/>
        <dbReference type="ChEBI" id="CHEBI:16144"/>
        <dbReference type="ChEBI" id="CHEBI:43474"/>
        <dbReference type="ChEBI" id="CHEBI:78551"/>
        <dbReference type="ChEBI" id="CHEBI:78573"/>
        <dbReference type="EC" id="2.9.1.2"/>
    </reaction>
</comment>
<dbReference type="NCBIfam" id="TIGR03531">
    <property type="entry name" value="selenium_SpcS"/>
    <property type="match status" value="1"/>
</dbReference>
<dbReference type="UniPathway" id="UPA00906">
    <property type="reaction ID" value="UER00898"/>
</dbReference>
<accession>A0A087UQK2</accession>